<evidence type="ECO:0000313" key="2">
    <source>
        <dbReference type="Proteomes" id="UP000316371"/>
    </source>
</evidence>
<sequence>METKTFYAVEYNSINDRQTFDIFPTLKEANSFVKKVLSFGKDYKPLFIFKADFKNCFQEENGSWNYDDYSDTIFKQHKYFKNLI</sequence>
<gene>
    <name evidence="1" type="ORF">FNW21_15865</name>
</gene>
<organism evidence="1 2">
    <name type="scientific">Flavobacterium restrictum</name>
    <dbReference type="NCBI Taxonomy" id="2594428"/>
    <lineage>
        <taxon>Bacteria</taxon>
        <taxon>Pseudomonadati</taxon>
        <taxon>Bacteroidota</taxon>
        <taxon>Flavobacteriia</taxon>
        <taxon>Flavobacteriales</taxon>
        <taxon>Flavobacteriaceae</taxon>
        <taxon>Flavobacterium</taxon>
    </lineage>
</organism>
<name>A0A553DQ65_9FLAO</name>
<keyword evidence="2" id="KW-1185">Reference proteome</keyword>
<accession>A0A553DQ65</accession>
<comment type="caution">
    <text evidence="1">The sequence shown here is derived from an EMBL/GenBank/DDBJ whole genome shotgun (WGS) entry which is preliminary data.</text>
</comment>
<proteinExistence type="predicted"/>
<dbReference type="EMBL" id="VJZT01000037">
    <property type="protein sequence ID" value="TRX34897.1"/>
    <property type="molecule type" value="Genomic_DNA"/>
</dbReference>
<evidence type="ECO:0000313" key="1">
    <source>
        <dbReference type="EMBL" id="TRX34897.1"/>
    </source>
</evidence>
<reference evidence="1 2" key="1">
    <citation type="submission" date="2019-07" db="EMBL/GenBank/DDBJ databases">
        <title>Novel species of Flavobacterium.</title>
        <authorList>
            <person name="Liu Q."/>
            <person name="Xin Y.-H."/>
        </authorList>
    </citation>
    <scope>NUCLEOTIDE SEQUENCE [LARGE SCALE GENOMIC DNA]</scope>
    <source>
        <strain evidence="1 2">LB1R34</strain>
    </source>
</reference>
<dbReference type="AlphaFoldDB" id="A0A553DQ65"/>
<protein>
    <submittedName>
        <fullName evidence="1">Uncharacterized protein</fullName>
    </submittedName>
</protein>
<dbReference type="RefSeq" id="WP_144257728.1">
    <property type="nucleotide sequence ID" value="NZ_VJZT01000037.1"/>
</dbReference>
<dbReference type="Proteomes" id="UP000316371">
    <property type="component" value="Unassembled WGS sequence"/>
</dbReference>